<dbReference type="AlphaFoldDB" id="A0A4U0H9J5"/>
<dbReference type="PROSITE" id="PS51257">
    <property type="entry name" value="PROKAR_LIPOPROTEIN"/>
    <property type="match status" value="1"/>
</dbReference>
<dbReference type="RefSeq" id="WP_136819377.1">
    <property type="nucleotide sequence ID" value="NZ_BMJX01000001.1"/>
</dbReference>
<sequence length="345" mass="40305">MKFNIAQIYFFFFILGMSSCHQSATISRPDVSEIELDIRVERFDQEFSALDTAAILQKNSDWQRHYGLFYTDFMTEMLEVGHPTDSVQVESILKKVLVKKDFVDLSKAVAVQFPDLKKQQQQLSQAFKYIKYYYPEYIVPRFVSFIGGFSFQTISGEDYLGIGLDMFLGADSEFYPALIQSIPRYISRRFTPENITPRIVETVLRQELFPQHNGDVNMLQHMIYNGKVLYAMDVLLENVADSLKIGYTAQQMEWIQRYQEDVWAWFIQENLLYSTDYMGIQKYFSEAPFTRELGENNESAPKLGSYIGWMIVRKFMEKNPELDLKQLLAKEDAQEILEGSKFRGK</sequence>
<accession>A0A4U0H9J5</accession>
<gene>
    <name evidence="1" type="ORF">FAZ19_04450</name>
</gene>
<comment type="caution">
    <text evidence="1">The sequence shown here is derived from an EMBL/GenBank/DDBJ whole genome shotgun (WGS) entry which is preliminary data.</text>
</comment>
<name>A0A4U0H9J5_9SPHI</name>
<keyword evidence="1" id="KW-0449">Lipoprotein</keyword>
<dbReference type="Pfam" id="PF25594">
    <property type="entry name" value="GldB_lipo"/>
    <property type="match status" value="1"/>
</dbReference>
<evidence type="ECO:0000313" key="1">
    <source>
        <dbReference type="EMBL" id="TJY68511.1"/>
    </source>
</evidence>
<dbReference type="InterPro" id="IPR019853">
    <property type="entry name" value="GldB-like"/>
</dbReference>
<organism evidence="1 2">
    <name type="scientific">Sphingobacterium alkalisoli</name>
    <dbReference type="NCBI Taxonomy" id="1874115"/>
    <lineage>
        <taxon>Bacteria</taxon>
        <taxon>Pseudomonadati</taxon>
        <taxon>Bacteroidota</taxon>
        <taxon>Sphingobacteriia</taxon>
        <taxon>Sphingobacteriales</taxon>
        <taxon>Sphingobacteriaceae</taxon>
        <taxon>Sphingobacterium</taxon>
    </lineage>
</organism>
<dbReference type="EMBL" id="SUKA01000001">
    <property type="protein sequence ID" value="TJY68511.1"/>
    <property type="molecule type" value="Genomic_DNA"/>
</dbReference>
<dbReference type="Proteomes" id="UP000309872">
    <property type="component" value="Unassembled WGS sequence"/>
</dbReference>
<keyword evidence="2" id="KW-1185">Reference proteome</keyword>
<evidence type="ECO:0000313" key="2">
    <source>
        <dbReference type="Proteomes" id="UP000309872"/>
    </source>
</evidence>
<reference evidence="1 2" key="1">
    <citation type="submission" date="2019-04" db="EMBL/GenBank/DDBJ databases">
        <title>Sphingobacterium olei sp. nov., isolated from oil-contaminated soil.</title>
        <authorList>
            <person name="Liu B."/>
        </authorList>
    </citation>
    <scope>NUCLEOTIDE SEQUENCE [LARGE SCALE GENOMIC DNA]</scope>
    <source>
        <strain evidence="1 2">Y3L14</strain>
    </source>
</reference>
<proteinExistence type="predicted"/>
<dbReference type="OrthoDB" id="976022at2"/>
<protein>
    <submittedName>
        <fullName evidence="1">Gliding motility lipoprotein GldB</fullName>
    </submittedName>
</protein>